<evidence type="ECO:0000259" key="1">
    <source>
        <dbReference type="PROSITE" id="PS50878"/>
    </source>
</evidence>
<dbReference type="AlphaFoldDB" id="A0A8C7U609"/>
<dbReference type="Proteomes" id="UP000694395">
    <property type="component" value="Chromosome 32"/>
</dbReference>
<accession>A0A8C7U609</accession>
<reference evidence="2" key="1">
    <citation type="submission" date="2020-07" db="EMBL/GenBank/DDBJ databases">
        <title>A long reads based de novo assembly of the rainbow trout Arlee double haploid line genome.</title>
        <authorList>
            <person name="Gao G."/>
            <person name="Palti Y."/>
        </authorList>
    </citation>
    <scope>NUCLEOTIDE SEQUENCE [LARGE SCALE GENOMIC DNA]</scope>
</reference>
<evidence type="ECO:0000313" key="2">
    <source>
        <dbReference type="Ensembl" id="ENSOMYP00000092000.2"/>
    </source>
</evidence>
<reference evidence="2" key="2">
    <citation type="submission" date="2025-08" db="UniProtKB">
        <authorList>
            <consortium name="Ensembl"/>
        </authorList>
    </citation>
    <scope>IDENTIFICATION</scope>
</reference>
<sequence length="394" mass="43660">MNFSRVFRKTYSTDSCLLYLTDFIRKEIDEGNMGGMVMLDLQKAFDTVNHCLLISKLEALGLSSIPLGWVKSYLSGREQVVEVNGSFSQAKPMSCGVPQGSVLGPLLFLLYINDMKNACSCHLFLYADDSTLLVSHKSKTMLESLLSTELTNISKWLGDNKLSLHLGKSEAIIFGSKPKLCRSSEIRVELGGEVLTTKTSVSYLGCNLDGSLGGVSMANKVLEKVNARTTFLARKSKLLDKDSMKVLATALIQCHFYCASTSWFGDLSKLMKGKLQIAQNKLIRVVLKVSPHTYIGSSCFQEQKWLPVEARVSQNRLGLVYRSIYGPAPRYLSDYFPRVRDAHNHSTGSGVADVCLYRFRSNAGKGTFLYTGASEWNELPLPIKTMSSLGSFKK</sequence>
<name>A0A8C7U609_ONCMY</name>
<proteinExistence type="predicted"/>
<feature type="domain" description="Reverse transcriptase" evidence="1">
    <location>
        <begin position="1"/>
        <end position="208"/>
    </location>
</feature>
<dbReference type="Ensembl" id="ENSOMYT00000100098.2">
    <property type="protein sequence ID" value="ENSOMYP00000092000.2"/>
    <property type="gene ID" value="ENSOMYG00000042232.2"/>
</dbReference>
<dbReference type="Pfam" id="PF00078">
    <property type="entry name" value="RVT_1"/>
    <property type="match status" value="1"/>
</dbReference>
<organism evidence="2 3">
    <name type="scientific">Oncorhynchus mykiss</name>
    <name type="common">Rainbow trout</name>
    <name type="synonym">Salmo gairdneri</name>
    <dbReference type="NCBI Taxonomy" id="8022"/>
    <lineage>
        <taxon>Eukaryota</taxon>
        <taxon>Metazoa</taxon>
        <taxon>Chordata</taxon>
        <taxon>Craniata</taxon>
        <taxon>Vertebrata</taxon>
        <taxon>Euteleostomi</taxon>
        <taxon>Actinopterygii</taxon>
        <taxon>Neopterygii</taxon>
        <taxon>Teleostei</taxon>
        <taxon>Protacanthopterygii</taxon>
        <taxon>Salmoniformes</taxon>
        <taxon>Salmonidae</taxon>
        <taxon>Salmoninae</taxon>
        <taxon>Oncorhynchus</taxon>
    </lineage>
</organism>
<dbReference type="PANTHER" id="PTHR33332">
    <property type="entry name" value="REVERSE TRANSCRIPTASE DOMAIN-CONTAINING PROTEIN"/>
    <property type="match status" value="1"/>
</dbReference>
<dbReference type="InterPro" id="IPR000477">
    <property type="entry name" value="RT_dom"/>
</dbReference>
<dbReference type="PROSITE" id="PS50878">
    <property type="entry name" value="RT_POL"/>
    <property type="match status" value="1"/>
</dbReference>
<keyword evidence="3" id="KW-1185">Reference proteome</keyword>
<reference evidence="2" key="3">
    <citation type="submission" date="2025-09" db="UniProtKB">
        <authorList>
            <consortium name="Ensembl"/>
        </authorList>
    </citation>
    <scope>IDENTIFICATION</scope>
</reference>
<dbReference type="SUPFAM" id="SSF56672">
    <property type="entry name" value="DNA/RNA polymerases"/>
    <property type="match status" value="1"/>
</dbReference>
<dbReference type="GeneTree" id="ENSGT01120000271879"/>
<evidence type="ECO:0000313" key="3">
    <source>
        <dbReference type="Proteomes" id="UP000694395"/>
    </source>
</evidence>
<protein>
    <recommendedName>
        <fullName evidence="1">Reverse transcriptase domain-containing protein</fullName>
    </recommendedName>
</protein>
<dbReference type="InterPro" id="IPR043502">
    <property type="entry name" value="DNA/RNA_pol_sf"/>
</dbReference>